<dbReference type="eggNOG" id="ENOG502RCD2">
    <property type="taxonomic scope" value="Eukaryota"/>
</dbReference>
<dbReference type="VEuPathDB" id="AmoebaDB:EHI_175930"/>
<sequence>MFNLIHLSLDNGKKRISNQMAQRKAEKMAINPFCILHLVHSGILSSLNSMNIFMICDISKGRKKEIQEFYQMYELFHYFLSSIPYCSSLKIFLISKTIKIIHSLNFSKFEKPDILPFFKEDDDNSSSIIPLIDVLNILKKEKMNYGNRIVFIDSLFLPNELQISKELEIVKKRSITICFLQSDNNILNPYIKTKVPIELFKYYINEHCFIPFQFEQKIKGYSIELEFVHWNALLFPVKKDNNEMVIEYQKGKIVIDTSTTKIEVNKIAEGNENEIIDCFEGQKIIKIFVDEFNTRCECCGLKNKQIQFEKMYCFTPNINNPFSRYILLTQGLNSKSIISHDIIQAFIHFVFIQSEETIFIDEIYGTNHENIFIISSVVIHCNSTSKFYYWKRRHSTNSQPHKCNIYCKVFGIFKQKKIPIAELEN</sequence>
<proteinExistence type="predicted"/>
<comment type="caution">
    <text evidence="1">The sequence shown here is derived from an EMBL/GenBank/DDBJ whole genome shotgun (WGS) entry which is preliminary data.</text>
</comment>
<evidence type="ECO:0000313" key="2">
    <source>
        <dbReference type="Proteomes" id="UP000078387"/>
    </source>
</evidence>
<dbReference type="VEuPathDB" id="AmoebaDB:EHI7A_141560"/>
<protein>
    <recommendedName>
        <fullName evidence="3">Alpha-type protein kinase domain-containing protein</fullName>
    </recommendedName>
</protein>
<dbReference type="VEuPathDB" id="AmoebaDB:EHI8A_157070"/>
<evidence type="ECO:0000313" key="1">
    <source>
        <dbReference type="EMBL" id="GAT98606.1"/>
    </source>
</evidence>
<dbReference type="AlphaFoldDB" id="A0A175JYZ5"/>
<dbReference type="VEuPathDB" id="AmoebaDB:EHI5A_180460"/>
<organism evidence="1 2">
    <name type="scientific">Entamoeba histolytica</name>
    <dbReference type="NCBI Taxonomy" id="5759"/>
    <lineage>
        <taxon>Eukaryota</taxon>
        <taxon>Amoebozoa</taxon>
        <taxon>Evosea</taxon>
        <taxon>Archamoebae</taxon>
        <taxon>Mastigamoebida</taxon>
        <taxon>Entamoebidae</taxon>
        <taxon>Entamoeba</taxon>
    </lineage>
</organism>
<dbReference type="EMBL" id="BDEQ01000001">
    <property type="protein sequence ID" value="GAT98606.1"/>
    <property type="molecule type" value="Genomic_DNA"/>
</dbReference>
<dbReference type="Proteomes" id="UP000078387">
    <property type="component" value="Unassembled WGS sequence"/>
</dbReference>
<accession>A0A175JYZ5</accession>
<dbReference type="Gene3D" id="3.20.200.10">
    <property type="entry name" value="MHCK/EF2 kinase"/>
    <property type="match status" value="1"/>
</dbReference>
<reference evidence="1 2" key="1">
    <citation type="submission" date="2016-05" db="EMBL/GenBank/DDBJ databases">
        <title>First whole genome sequencing of Entamoeba histolytica HM1:IMSS-clone-6.</title>
        <authorList>
            <person name="Mukherjee Avik.K."/>
            <person name="Izumyama S."/>
            <person name="Nakada-Tsukui K."/>
            <person name="Nozaki T."/>
        </authorList>
    </citation>
    <scope>NUCLEOTIDE SEQUENCE [LARGE SCALE GENOMIC DNA]</scope>
    <source>
        <strain evidence="1 2">HM1:IMSS clone 6</strain>
    </source>
</reference>
<name>A0A175JYZ5_ENTHI</name>
<dbReference type="VEuPathDB" id="AmoebaDB:KM1_241370"/>
<gene>
    <name evidence="1" type="ORF">CL6EHI_175930</name>
</gene>
<evidence type="ECO:0008006" key="3">
    <source>
        <dbReference type="Google" id="ProtNLM"/>
    </source>
</evidence>